<sequence length="170" mass="16940">MQALQIPLLLIFPALAIVGALKDLTSYTIPNWISLALIAAFVPAALVSGAPLSQIGLCLAVGLGALVLGMGMFAAGWIGGGDGKLFAVCALWLGWPAALTFMLYTGLAGGVLTFAILGLRSGWLAPAVAGGPAWLRKLGTTGGDLPYGVAIAVGALAAFPQGALALGILG</sequence>
<keyword evidence="2" id="KW-1003">Cell membrane</keyword>
<dbReference type="Gene3D" id="1.20.120.1220">
    <property type="match status" value="1"/>
</dbReference>
<dbReference type="GO" id="GO:0004190">
    <property type="term" value="F:aspartic-type endopeptidase activity"/>
    <property type="evidence" value="ECO:0007669"/>
    <property type="project" value="InterPro"/>
</dbReference>
<proteinExistence type="predicted"/>
<accession>A0A0H3CDS6</accession>
<dbReference type="KEGG" id="ccs:CCNA_03042"/>
<dbReference type="RefSeq" id="WP_010920784.1">
    <property type="nucleotide sequence ID" value="NC_011916.1"/>
</dbReference>
<dbReference type="GeneID" id="7333496"/>
<comment type="subcellular location">
    <subcellularLocation>
        <location evidence="1">Cell membrane</location>
        <topology evidence="1">Multi-pass membrane protein</topology>
    </subcellularLocation>
</comment>
<evidence type="ECO:0000313" key="9">
    <source>
        <dbReference type="Proteomes" id="UP000001364"/>
    </source>
</evidence>
<dbReference type="Pfam" id="PF01478">
    <property type="entry name" value="Peptidase_A24"/>
    <property type="match status" value="1"/>
</dbReference>
<keyword evidence="9" id="KW-1185">Reference proteome</keyword>
<dbReference type="PANTHER" id="PTHR36506:SF1">
    <property type="entry name" value="PREFLAGELLIN PEPTIDASE"/>
    <property type="match status" value="1"/>
</dbReference>
<dbReference type="AlphaFoldDB" id="A0A0H3CDS6"/>
<gene>
    <name evidence="8" type="primary">cpaA</name>
    <name evidence="8" type="ordered locus">CCNA_03042</name>
</gene>
<dbReference type="PhylomeDB" id="A0A0H3CDS6"/>
<dbReference type="Proteomes" id="UP000001364">
    <property type="component" value="Chromosome"/>
</dbReference>
<evidence type="ECO:0000313" key="8">
    <source>
        <dbReference type="EMBL" id="ACL96507.1"/>
    </source>
</evidence>
<keyword evidence="3 6" id="KW-0812">Transmembrane</keyword>
<dbReference type="OrthoDB" id="5329005at2"/>
<evidence type="ECO:0000256" key="3">
    <source>
        <dbReference type="ARBA" id="ARBA00022692"/>
    </source>
</evidence>
<feature type="transmembrane region" description="Helical" evidence="6">
    <location>
        <begin position="147"/>
        <end position="169"/>
    </location>
</feature>
<dbReference type="InterPro" id="IPR052218">
    <property type="entry name" value="Preflagellin_Peptidase"/>
</dbReference>
<reference evidence="8 9" key="1">
    <citation type="journal article" date="2010" name="J. Bacteriol.">
        <title>The genetic basis of laboratory adaptation in Caulobacter crescentus.</title>
        <authorList>
            <person name="Marks M.E."/>
            <person name="Castro-Rojas C.M."/>
            <person name="Teiling C."/>
            <person name="Du L."/>
            <person name="Kapatral V."/>
            <person name="Walunas T.L."/>
            <person name="Crosson S."/>
        </authorList>
    </citation>
    <scope>NUCLEOTIDE SEQUENCE [LARGE SCALE GENOMIC DNA]</scope>
    <source>
        <strain evidence="9">NA1000 / CB15N</strain>
    </source>
</reference>
<dbReference type="PATRIC" id="fig|565050.3.peg.2968"/>
<feature type="transmembrane region" description="Helical" evidence="6">
    <location>
        <begin position="32"/>
        <end position="50"/>
    </location>
</feature>
<dbReference type="EMBL" id="CP001340">
    <property type="protein sequence ID" value="ACL96507.1"/>
    <property type="molecule type" value="Genomic_DNA"/>
</dbReference>
<dbReference type="GO" id="GO:0005886">
    <property type="term" value="C:plasma membrane"/>
    <property type="evidence" value="ECO:0007669"/>
    <property type="project" value="UniProtKB-SubCell"/>
</dbReference>
<dbReference type="InterPro" id="IPR000045">
    <property type="entry name" value="Prepilin_IV_endopep_pep"/>
</dbReference>
<feature type="transmembrane region" description="Helical" evidence="6">
    <location>
        <begin position="57"/>
        <end position="79"/>
    </location>
</feature>
<dbReference type="HOGENOM" id="CLU_057101_9_0_5"/>
<protein>
    <submittedName>
        <fullName evidence="8">Pilus assembly prepilin peptidase CpaA</fullName>
    </submittedName>
</protein>
<feature type="domain" description="Prepilin type IV endopeptidase peptidase" evidence="7">
    <location>
        <begin position="10"/>
        <end position="113"/>
    </location>
</feature>
<evidence type="ECO:0000259" key="7">
    <source>
        <dbReference type="Pfam" id="PF01478"/>
    </source>
</evidence>
<dbReference type="PANTHER" id="PTHR36506">
    <property type="entry name" value="PREFLAGELLIN PEPTIDASE"/>
    <property type="match status" value="1"/>
</dbReference>
<evidence type="ECO:0000256" key="2">
    <source>
        <dbReference type="ARBA" id="ARBA00022475"/>
    </source>
</evidence>
<keyword evidence="4 6" id="KW-1133">Transmembrane helix</keyword>
<dbReference type="RefSeq" id="YP_002518415.1">
    <property type="nucleotide sequence ID" value="NC_011916.1"/>
</dbReference>
<keyword evidence="5 6" id="KW-0472">Membrane</keyword>
<evidence type="ECO:0000256" key="1">
    <source>
        <dbReference type="ARBA" id="ARBA00004651"/>
    </source>
</evidence>
<name>A0A0H3CDS6_CAUVN</name>
<evidence type="ECO:0000256" key="4">
    <source>
        <dbReference type="ARBA" id="ARBA00022989"/>
    </source>
</evidence>
<organism evidence="8 9">
    <name type="scientific">Caulobacter vibrioides (strain NA1000 / CB15N)</name>
    <name type="common">Caulobacter crescentus</name>
    <dbReference type="NCBI Taxonomy" id="565050"/>
    <lineage>
        <taxon>Bacteria</taxon>
        <taxon>Pseudomonadati</taxon>
        <taxon>Pseudomonadota</taxon>
        <taxon>Alphaproteobacteria</taxon>
        <taxon>Caulobacterales</taxon>
        <taxon>Caulobacteraceae</taxon>
        <taxon>Caulobacter</taxon>
    </lineage>
</organism>
<evidence type="ECO:0000256" key="6">
    <source>
        <dbReference type="SAM" id="Phobius"/>
    </source>
</evidence>
<evidence type="ECO:0000256" key="5">
    <source>
        <dbReference type="ARBA" id="ARBA00023136"/>
    </source>
</evidence>